<feature type="transmembrane region" description="Helical" evidence="1">
    <location>
        <begin position="75"/>
        <end position="93"/>
    </location>
</feature>
<evidence type="ECO:0000313" key="4">
    <source>
        <dbReference type="Proteomes" id="UP000218151"/>
    </source>
</evidence>
<dbReference type="Pfam" id="PF13559">
    <property type="entry name" value="DUF4129"/>
    <property type="match status" value="1"/>
</dbReference>
<proteinExistence type="predicted"/>
<keyword evidence="4" id="KW-1185">Reference proteome</keyword>
<keyword evidence="1" id="KW-1133">Transmembrane helix</keyword>
<evidence type="ECO:0000259" key="2">
    <source>
        <dbReference type="Pfam" id="PF13559"/>
    </source>
</evidence>
<evidence type="ECO:0000313" key="3">
    <source>
        <dbReference type="EMBL" id="PAX07047.1"/>
    </source>
</evidence>
<feature type="domain" description="Protein-glutamine gamma-glutamyltransferase-like C-terminal" evidence="2">
    <location>
        <begin position="151"/>
        <end position="217"/>
    </location>
</feature>
<dbReference type="AlphaFoldDB" id="A0A2A2SCQ6"/>
<comment type="caution">
    <text evidence="3">The sequence shown here is derived from an EMBL/GenBank/DDBJ whole genome shotgun (WGS) entry which is preliminary data.</text>
</comment>
<keyword evidence="1" id="KW-0812">Transmembrane</keyword>
<sequence length="228" mass="25367">MAAEGAAGVQRLEAAHRALRADGDVQFALRTQDPPAEPPAWLKRFFEWLGELLAPVGRFLRWLGSFMPDAPVARILLWSVLALFAAALVWAVVERVRHGEWRLPRRRSRTVEGTPEEEWAPEAAQTRGWLQEADALAAAGRYAEAAHHLLLRSVEDMARRRPQLVRPALTSRELAAAPAVPPTARTLFADIARLVERSLFGGRAVDQDDWRAARAAYADYALPGAWRA</sequence>
<protein>
    <submittedName>
        <fullName evidence="3">DUF4129 domain-containing protein</fullName>
    </submittedName>
</protein>
<organism evidence="3 4">
    <name type="scientific">Sphingomonas lenta</name>
    <dbReference type="NCBI Taxonomy" id="1141887"/>
    <lineage>
        <taxon>Bacteria</taxon>
        <taxon>Pseudomonadati</taxon>
        <taxon>Pseudomonadota</taxon>
        <taxon>Alphaproteobacteria</taxon>
        <taxon>Sphingomonadales</taxon>
        <taxon>Sphingomonadaceae</taxon>
        <taxon>Sphingomonas</taxon>
    </lineage>
</organism>
<name>A0A2A2SCQ6_9SPHN</name>
<gene>
    <name evidence="3" type="ORF">CKY28_13425</name>
</gene>
<dbReference type="Proteomes" id="UP000218151">
    <property type="component" value="Unassembled WGS sequence"/>
</dbReference>
<accession>A0A2A2SCQ6</accession>
<dbReference type="RefSeq" id="WP_095998871.1">
    <property type="nucleotide sequence ID" value="NZ_NSLI01000004.1"/>
</dbReference>
<dbReference type="EMBL" id="NSLI01000004">
    <property type="protein sequence ID" value="PAX07047.1"/>
    <property type="molecule type" value="Genomic_DNA"/>
</dbReference>
<reference evidence="4" key="1">
    <citation type="submission" date="2017-09" db="EMBL/GenBank/DDBJ databases">
        <authorList>
            <person name="Feng G."/>
            <person name="Zhu H."/>
        </authorList>
    </citation>
    <scope>NUCLEOTIDE SEQUENCE [LARGE SCALE GENOMIC DNA]</scope>
    <source>
        <strain evidence="4">1PNM-20</strain>
    </source>
</reference>
<dbReference type="OrthoDB" id="8478645at2"/>
<evidence type="ECO:0000256" key="1">
    <source>
        <dbReference type="SAM" id="Phobius"/>
    </source>
</evidence>
<dbReference type="InterPro" id="IPR025403">
    <property type="entry name" value="TgpA-like_C"/>
</dbReference>
<keyword evidence="1" id="KW-0472">Membrane</keyword>